<name>A0A1G5DEM5_9GAMM</name>
<dbReference type="SUPFAM" id="SSF53335">
    <property type="entry name" value="S-adenosyl-L-methionine-dependent methyltransferases"/>
    <property type="match status" value="1"/>
</dbReference>
<evidence type="ECO:0000256" key="2">
    <source>
        <dbReference type="ARBA" id="ARBA00022679"/>
    </source>
</evidence>
<keyword evidence="1 6" id="KW-0489">Methyltransferase</keyword>
<dbReference type="PANTHER" id="PTHR43464:SF19">
    <property type="entry name" value="UBIQUINONE BIOSYNTHESIS O-METHYLTRANSFERASE, MITOCHONDRIAL"/>
    <property type="match status" value="1"/>
</dbReference>
<dbReference type="Gene3D" id="3.40.50.150">
    <property type="entry name" value="Vaccinia Virus protein VP39"/>
    <property type="match status" value="1"/>
</dbReference>
<dbReference type="Proteomes" id="UP000183104">
    <property type="component" value="Unassembled WGS sequence"/>
</dbReference>
<dbReference type="Pfam" id="PF08241">
    <property type="entry name" value="Methyltransf_11"/>
    <property type="match status" value="1"/>
</dbReference>
<organism evidence="6 7">
    <name type="scientific">Thiohalorhabdus denitrificans</name>
    <dbReference type="NCBI Taxonomy" id="381306"/>
    <lineage>
        <taxon>Bacteria</taxon>
        <taxon>Pseudomonadati</taxon>
        <taxon>Pseudomonadota</taxon>
        <taxon>Gammaproteobacteria</taxon>
        <taxon>Thiohalorhabdales</taxon>
        <taxon>Thiohalorhabdaceae</taxon>
        <taxon>Thiohalorhabdus</taxon>
    </lineage>
</organism>
<evidence type="ECO:0000256" key="3">
    <source>
        <dbReference type="ARBA" id="ARBA00022691"/>
    </source>
</evidence>
<dbReference type="CDD" id="cd02440">
    <property type="entry name" value="AdoMet_MTases"/>
    <property type="match status" value="1"/>
</dbReference>
<protein>
    <submittedName>
        <fullName evidence="6">Methyltransferase domain-containing protein</fullName>
    </submittedName>
</protein>
<dbReference type="InterPro" id="IPR029063">
    <property type="entry name" value="SAM-dependent_MTases_sf"/>
</dbReference>
<dbReference type="GO" id="GO:0032259">
    <property type="term" value="P:methylation"/>
    <property type="evidence" value="ECO:0007669"/>
    <property type="project" value="UniProtKB-KW"/>
</dbReference>
<reference evidence="7" key="1">
    <citation type="submission" date="2016-10" db="EMBL/GenBank/DDBJ databases">
        <authorList>
            <person name="Varghese N."/>
        </authorList>
    </citation>
    <scope>NUCLEOTIDE SEQUENCE [LARGE SCALE GENOMIC DNA]</scope>
    <source>
        <strain evidence="7">HL 19</strain>
    </source>
</reference>
<evidence type="ECO:0000256" key="1">
    <source>
        <dbReference type="ARBA" id="ARBA00022603"/>
    </source>
</evidence>
<evidence type="ECO:0000256" key="4">
    <source>
        <dbReference type="SAM" id="MobiDB-lite"/>
    </source>
</evidence>
<dbReference type="PANTHER" id="PTHR43464">
    <property type="entry name" value="METHYLTRANSFERASE"/>
    <property type="match status" value="1"/>
</dbReference>
<proteinExistence type="predicted"/>
<dbReference type="InterPro" id="IPR013216">
    <property type="entry name" value="Methyltransf_11"/>
</dbReference>
<feature type="region of interest" description="Disordered" evidence="4">
    <location>
        <begin position="1"/>
        <end position="21"/>
    </location>
</feature>
<dbReference type="OrthoDB" id="932345at2"/>
<keyword evidence="7" id="KW-1185">Reference proteome</keyword>
<feature type="domain" description="Methyltransferase type 11" evidence="5">
    <location>
        <begin position="66"/>
        <end position="161"/>
    </location>
</feature>
<evidence type="ECO:0000313" key="7">
    <source>
        <dbReference type="Proteomes" id="UP000183104"/>
    </source>
</evidence>
<evidence type="ECO:0000313" key="6">
    <source>
        <dbReference type="EMBL" id="SCY12981.1"/>
    </source>
</evidence>
<dbReference type="EMBL" id="FMUN01000003">
    <property type="protein sequence ID" value="SCY12981.1"/>
    <property type="molecule type" value="Genomic_DNA"/>
</dbReference>
<dbReference type="RefSeq" id="WP_054966019.1">
    <property type="nucleotide sequence ID" value="NZ_FMUN01000003.1"/>
</dbReference>
<sequence>MQEERTGNQAKAAAGEEWDHSSDSRFVDYYARQSLTEENRERLERIRADVLWAFPADQREGPLEVVDIGCGPGAQSQMWADDGHHVHGLDINAELVELARRRAEREGQDIEFVVGSATELPWEDGTMDVCLVPELLEHVPFWKECLDEFARILRPGGVLFLSTNNRLCPVQEEFNLPLYSWYPGPLKRRFEELARTTRPELVNYATYPAVNWFTFYGLRQDLGKRGFNAFDRFDTTDASRKSPSGRLALAAIGQMPPLRLLAHVLTPYTRIVAIKQGAGATAR</sequence>
<evidence type="ECO:0000259" key="5">
    <source>
        <dbReference type="Pfam" id="PF08241"/>
    </source>
</evidence>
<gene>
    <name evidence="6" type="ORF">SAMN05661077_1291</name>
</gene>
<keyword evidence="2 6" id="KW-0808">Transferase</keyword>
<keyword evidence="3" id="KW-0949">S-adenosyl-L-methionine</keyword>
<dbReference type="AlphaFoldDB" id="A0A1G5DEM5"/>
<accession>A0A1G5DEM5</accession>
<dbReference type="GO" id="GO:0008757">
    <property type="term" value="F:S-adenosylmethionine-dependent methyltransferase activity"/>
    <property type="evidence" value="ECO:0007669"/>
    <property type="project" value="InterPro"/>
</dbReference>